<dbReference type="GO" id="GO:0042597">
    <property type="term" value="C:periplasmic space"/>
    <property type="evidence" value="ECO:0007669"/>
    <property type="project" value="UniProtKB-SubCell"/>
</dbReference>
<evidence type="ECO:0000256" key="5">
    <source>
        <dbReference type="ARBA" id="ARBA00022723"/>
    </source>
</evidence>
<dbReference type="GO" id="GO:0004325">
    <property type="term" value="F:ferrochelatase activity"/>
    <property type="evidence" value="ECO:0007669"/>
    <property type="project" value="UniProtKB-EC"/>
</dbReference>
<dbReference type="NCBIfam" id="TIGR01413">
    <property type="entry name" value="Dyp_perox_fam"/>
    <property type="match status" value="1"/>
</dbReference>
<dbReference type="GO" id="GO:0004601">
    <property type="term" value="F:peroxidase activity"/>
    <property type="evidence" value="ECO:0007669"/>
    <property type="project" value="UniProtKB-KW"/>
</dbReference>
<proteinExistence type="inferred from homology"/>
<dbReference type="InterPro" id="IPR048327">
    <property type="entry name" value="Dyp_perox_N"/>
</dbReference>
<gene>
    <name evidence="18" type="primary">efeN</name>
    <name evidence="18" type="ORF">NCTC10643_01431</name>
</gene>
<dbReference type="InterPro" id="IPR006313">
    <property type="entry name" value="EfeB/EfeN"/>
</dbReference>
<keyword evidence="5 13" id="KW-0479">Metal-binding</keyword>
<feature type="binding site" evidence="14">
    <location>
        <begin position="219"/>
        <end position="221"/>
    </location>
    <ligand>
        <name>protoporphyrin IX</name>
        <dbReference type="ChEBI" id="CHEBI:57306"/>
    </ligand>
</feature>
<dbReference type="GO" id="GO:0005829">
    <property type="term" value="C:cytosol"/>
    <property type="evidence" value="ECO:0007669"/>
    <property type="project" value="TreeGrafter"/>
</dbReference>
<feature type="domain" description="Dyp-type peroxidase N-terminal" evidence="16">
    <location>
        <begin position="50"/>
        <end position="202"/>
    </location>
</feature>
<dbReference type="PROSITE" id="PS51318">
    <property type="entry name" value="TAT"/>
    <property type="match status" value="1"/>
</dbReference>
<sequence>MMAETTSRRDFLKHTALVGAGLLTAPAFALESRQISEKSQNQYDFYGKHQAGIVSPAQKHIYFLVLDLDTTDIAKVKTLFKNWTEYSRNLTLGKNVKPYSANAYVPPVDTGEADSLSAQNLTLTFGVSANFFTKLGIEKHKPEALKNLPHFPRDQLQAEYTGGDICIQACADDPQVAFHAVRNLVRVARGEIKMKWSQMGFNSFANQDTPRNLFGFKDGTANAESLKDQENTVWVQQEGWLKGGSYLAVRRVKMFLETWDRTHLQSQEETFGRHRDSGAGIGHQHEFEKLDLAKKDEKGNLVIPEISHAHLANNTGLKILRRSFSYSSGIDDKGQFDSGLLFISFQQSPEQFIKIQNALGNVDKMNEYITHIGSGLFACFAGVKDENDYLGKALFELI</sequence>
<dbReference type="Pfam" id="PF20628">
    <property type="entry name" value="Dyp_perox_C"/>
    <property type="match status" value="1"/>
</dbReference>
<dbReference type="NCBIfam" id="TIGR01412">
    <property type="entry name" value="tat_substr_1"/>
    <property type="match status" value="1"/>
</dbReference>
<reference evidence="18" key="1">
    <citation type="submission" date="2018-12" db="EMBL/GenBank/DDBJ databases">
        <authorList>
            <consortium name="Pathogen Informatics"/>
        </authorList>
    </citation>
    <scope>NUCLEOTIDE SEQUENCE [LARGE SCALE GENOMIC DNA]</scope>
    <source>
        <strain evidence="18">NCTC10643</strain>
    </source>
</reference>
<dbReference type="AlphaFoldDB" id="A0A3S4XCU3"/>
<evidence type="ECO:0000256" key="3">
    <source>
        <dbReference type="ARBA" id="ARBA00022559"/>
    </source>
</evidence>
<organism evidence="18 19">
    <name type="scientific">Mannheimia haemolytica</name>
    <name type="common">Pasteurella haemolytica</name>
    <dbReference type="NCBI Taxonomy" id="75985"/>
    <lineage>
        <taxon>Bacteria</taxon>
        <taxon>Pseudomonadati</taxon>
        <taxon>Pseudomonadota</taxon>
        <taxon>Gammaproteobacteria</taxon>
        <taxon>Pasteurellales</taxon>
        <taxon>Pasteurellaceae</taxon>
        <taxon>Mannheimia</taxon>
    </lineage>
</organism>
<dbReference type="InterPro" id="IPR048328">
    <property type="entry name" value="Dyp_perox_C"/>
</dbReference>
<evidence type="ECO:0000256" key="8">
    <source>
        <dbReference type="ARBA" id="ARBA00023004"/>
    </source>
</evidence>
<evidence type="ECO:0000256" key="12">
    <source>
        <dbReference type="ARBA" id="ARBA00048856"/>
    </source>
</evidence>
<dbReference type="InterPro" id="IPR019546">
    <property type="entry name" value="TAT_signal_bac_arc"/>
</dbReference>
<comment type="function">
    <text evidence="15">Involved in the recovery of exogenous heme iron. Extracts iron from heme while preserving the protoporphyrin ring intact.</text>
</comment>
<feature type="domain" description="Dyp-type peroxidase C-terminal" evidence="17">
    <location>
        <begin position="209"/>
        <end position="383"/>
    </location>
</feature>
<keyword evidence="9" id="KW-0456">Lyase</keyword>
<evidence type="ECO:0000256" key="10">
    <source>
        <dbReference type="ARBA" id="ARBA00033771"/>
    </source>
</evidence>
<evidence type="ECO:0000259" key="17">
    <source>
        <dbReference type="Pfam" id="PF20628"/>
    </source>
</evidence>
<dbReference type="GO" id="GO:0020037">
    <property type="term" value="F:heme binding"/>
    <property type="evidence" value="ECO:0007669"/>
    <property type="project" value="InterPro"/>
</dbReference>
<feature type="binding site" evidence="13">
    <location>
        <position position="321"/>
    </location>
    <ligand>
        <name>heme b</name>
        <dbReference type="ChEBI" id="CHEBI:60344"/>
    </ligand>
</feature>
<evidence type="ECO:0000313" key="18">
    <source>
        <dbReference type="EMBL" id="VEI77508.1"/>
    </source>
</evidence>
<name>A0A3S4XCU3_MANHA</name>
<dbReference type="Pfam" id="PF04261">
    <property type="entry name" value="Dyp_perox_N"/>
    <property type="match status" value="1"/>
</dbReference>
<evidence type="ECO:0000256" key="13">
    <source>
        <dbReference type="PIRSR" id="PIRSR606313-1"/>
    </source>
</evidence>
<dbReference type="RefSeq" id="WP_172595353.1">
    <property type="nucleotide sequence ID" value="NZ_LR134495.1"/>
</dbReference>
<comment type="catalytic activity">
    <reaction evidence="12">
        <text>heme b + 2 H(+) = protoporphyrin IX + Fe(2+)</text>
        <dbReference type="Rhea" id="RHEA:22584"/>
        <dbReference type="ChEBI" id="CHEBI:15378"/>
        <dbReference type="ChEBI" id="CHEBI:29033"/>
        <dbReference type="ChEBI" id="CHEBI:57306"/>
        <dbReference type="ChEBI" id="CHEBI:60344"/>
        <dbReference type="EC" id="4.98.1.1"/>
    </reaction>
    <physiologicalReaction direction="left-to-right" evidence="12">
        <dbReference type="Rhea" id="RHEA:22585"/>
    </physiologicalReaction>
</comment>
<evidence type="ECO:0000256" key="9">
    <source>
        <dbReference type="ARBA" id="ARBA00023239"/>
    </source>
</evidence>
<comment type="cofactor">
    <cofactor evidence="13 15">
        <name>heme b</name>
        <dbReference type="ChEBI" id="CHEBI:60344"/>
    </cofactor>
    <text evidence="13 15">Binds 1 heme b (iron(II)-protoporphyrin IX) group non-covalently per subunit.</text>
</comment>
<dbReference type="InterPro" id="IPR006314">
    <property type="entry name" value="Dyp_peroxidase"/>
</dbReference>
<evidence type="ECO:0000256" key="14">
    <source>
        <dbReference type="PIRSR" id="PIRSR606313-2"/>
    </source>
</evidence>
<comment type="subcellular location">
    <subcellularLocation>
        <location evidence="1">Cell envelope</location>
    </subcellularLocation>
    <subcellularLocation>
        <location evidence="15">Periplasm</location>
    </subcellularLocation>
</comment>
<feature type="binding site" evidence="13">
    <location>
        <begin position="219"/>
        <end position="221"/>
    </location>
    <ligand>
        <name>heme b</name>
        <dbReference type="ChEBI" id="CHEBI:60344"/>
    </ligand>
</feature>
<dbReference type="PANTHER" id="PTHR30521:SF4">
    <property type="entry name" value="DEFERROCHELATASE"/>
    <property type="match status" value="1"/>
</dbReference>
<dbReference type="InterPro" id="IPR006311">
    <property type="entry name" value="TAT_signal"/>
</dbReference>
<keyword evidence="4 13" id="KW-0349">Heme</keyword>
<evidence type="ECO:0000313" key="19">
    <source>
        <dbReference type="Proteomes" id="UP000271188"/>
    </source>
</evidence>
<evidence type="ECO:0000256" key="1">
    <source>
        <dbReference type="ARBA" id="ARBA00004196"/>
    </source>
</evidence>
<keyword evidence="15" id="KW-0574">Periplasm</keyword>
<comment type="similarity">
    <text evidence="2">Belongs to the DyP-type peroxidase family. EfeB subfamily.</text>
</comment>
<protein>
    <recommendedName>
        <fullName evidence="10 15">Deferrochelatase</fullName>
        <ecNumber evidence="15">1.11.1.-</ecNumber>
    </recommendedName>
    <alternativeName>
        <fullName evidence="11 15">Peroxidase EfeB</fullName>
    </alternativeName>
</protein>
<dbReference type="Proteomes" id="UP000271188">
    <property type="component" value="Chromosome"/>
</dbReference>
<dbReference type="InterPro" id="IPR011008">
    <property type="entry name" value="Dimeric_a/b-barrel"/>
</dbReference>
<feature type="binding site" evidence="14">
    <location>
        <position position="273"/>
    </location>
    <ligand>
        <name>protoporphyrin IX</name>
        <dbReference type="ChEBI" id="CHEBI:57306"/>
    </ligand>
</feature>
<dbReference type="GO" id="GO:0046872">
    <property type="term" value="F:metal ion binding"/>
    <property type="evidence" value="ECO:0007669"/>
    <property type="project" value="UniProtKB-KW"/>
</dbReference>
<evidence type="ECO:0000256" key="6">
    <source>
        <dbReference type="ARBA" id="ARBA00022729"/>
    </source>
</evidence>
<dbReference type="SUPFAM" id="SSF54909">
    <property type="entry name" value="Dimeric alpha+beta barrel"/>
    <property type="match status" value="1"/>
</dbReference>
<keyword evidence="8 13" id="KW-0408">Iron</keyword>
<evidence type="ECO:0000259" key="16">
    <source>
        <dbReference type="Pfam" id="PF04261"/>
    </source>
</evidence>
<evidence type="ECO:0000256" key="7">
    <source>
        <dbReference type="ARBA" id="ARBA00023002"/>
    </source>
</evidence>
<evidence type="ECO:0000256" key="4">
    <source>
        <dbReference type="ARBA" id="ARBA00022617"/>
    </source>
</evidence>
<dbReference type="EMBL" id="LR134495">
    <property type="protein sequence ID" value="VEI77508.1"/>
    <property type="molecule type" value="Genomic_DNA"/>
</dbReference>
<evidence type="ECO:0000256" key="15">
    <source>
        <dbReference type="RuleBase" id="RU365017"/>
    </source>
</evidence>
<dbReference type="PANTHER" id="PTHR30521">
    <property type="entry name" value="DEFERROCHELATASE/PEROXIDASE"/>
    <property type="match status" value="1"/>
</dbReference>
<dbReference type="NCBIfam" id="TIGR01409">
    <property type="entry name" value="TAT_signal_seq"/>
    <property type="match status" value="1"/>
</dbReference>
<evidence type="ECO:0000256" key="2">
    <source>
        <dbReference type="ARBA" id="ARBA00005365"/>
    </source>
</evidence>
<dbReference type="EC" id="1.11.1.-" evidence="15"/>
<dbReference type="GO" id="GO:0033212">
    <property type="term" value="P:iron import into cell"/>
    <property type="evidence" value="ECO:0007669"/>
    <property type="project" value="InterPro"/>
</dbReference>
<accession>A0A3S4XCU3</accession>
<keyword evidence="3 15" id="KW-0575">Peroxidase</keyword>
<comment type="subunit">
    <text evidence="15">Homodimer. Part of a ferrous iron transporter composed of EfeU, EfeO and EfeB.</text>
</comment>
<keyword evidence="6" id="KW-0732">Signal</keyword>
<evidence type="ECO:0000256" key="11">
    <source>
        <dbReference type="ARBA" id="ARBA00033775"/>
    </source>
</evidence>
<dbReference type="GO" id="GO:0030313">
    <property type="term" value="C:cell envelope"/>
    <property type="evidence" value="ECO:0007669"/>
    <property type="project" value="UniProtKB-SubCell"/>
</dbReference>
<feature type="binding site" evidence="13">
    <location>
        <position position="308"/>
    </location>
    <ligand>
        <name>heme b</name>
        <dbReference type="ChEBI" id="CHEBI:60344"/>
    </ligand>
</feature>
<dbReference type="PROSITE" id="PS51404">
    <property type="entry name" value="DYP_PEROXIDASE"/>
    <property type="match status" value="1"/>
</dbReference>
<keyword evidence="7 15" id="KW-0560">Oxidoreductase</keyword>